<keyword evidence="4" id="KW-1185">Reference proteome</keyword>
<keyword evidence="1" id="KW-0723">Serine/threonine-protein kinase</keyword>
<dbReference type="SUPFAM" id="SSF55874">
    <property type="entry name" value="ATPase domain of HSP90 chaperone/DNA topoisomerase II/histidine kinase"/>
    <property type="match status" value="1"/>
</dbReference>
<evidence type="ECO:0000256" key="1">
    <source>
        <dbReference type="ARBA" id="ARBA00022527"/>
    </source>
</evidence>
<dbReference type="InterPro" id="IPR036890">
    <property type="entry name" value="HATPase_C_sf"/>
</dbReference>
<gene>
    <name evidence="3" type="ORF">GCM10010446_04930</name>
</gene>
<keyword evidence="1" id="KW-0418">Kinase</keyword>
<keyword evidence="1" id="KW-0808">Transferase</keyword>
<dbReference type="GO" id="GO:0005524">
    <property type="term" value="F:ATP binding"/>
    <property type="evidence" value="ECO:0007669"/>
    <property type="project" value="UniProtKB-KW"/>
</dbReference>
<proteinExistence type="predicted"/>
<sequence>MVVLDSPQENSATAREAAADYLTQHCPWADLDAVLLVVSELVTNAVRHTSGWWRLTLFAGPEELVVEMDDSSDQPPVAREPDFSGGGGFGWHMVHRLAGRVEVRPLPEGKRVRAVWPRPAQAY</sequence>
<name>A0ABP6J819_9ACTN</name>
<keyword evidence="3" id="KW-0547">Nucleotide-binding</keyword>
<dbReference type="InterPro" id="IPR003594">
    <property type="entry name" value="HATPase_dom"/>
</dbReference>
<comment type="caution">
    <text evidence="3">The sequence shown here is derived from an EMBL/GenBank/DDBJ whole genome shotgun (WGS) entry which is preliminary data.</text>
</comment>
<reference evidence="4" key="1">
    <citation type="journal article" date="2019" name="Int. J. Syst. Evol. Microbiol.">
        <title>The Global Catalogue of Microorganisms (GCM) 10K type strain sequencing project: providing services to taxonomists for standard genome sequencing and annotation.</title>
        <authorList>
            <consortium name="The Broad Institute Genomics Platform"/>
            <consortium name="The Broad Institute Genome Sequencing Center for Infectious Disease"/>
            <person name="Wu L."/>
            <person name="Ma J."/>
        </authorList>
    </citation>
    <scope>NUCLEOTIDE SEQUENCE [LARGE SCALE GENOMIC DNA]</scope>
    <source>
        <strain evidence="4">JCM 9088</strain>
    </source>
</reference>
<dbReference type="RefSeq" id="WP_344489823.1">
    <property type="nucleotide sequence ID" value="NZ_BAAAUD010000008.1"/>
</dbReference>
<keyword evidence="3" id="KW-0067">ATP-binding</keyword>
<dbReference type="Proteomes" id="UP001500403">
    <property type="component" value="Unassembled WGS sequence"/>
</dbReference>
<dbReference type="CDD" id="cd16936">
    <property type="entry name" value="HATPase_RsbW-like"/>
    <property type="match status" value="1"/>
</dbReference>
<evidence type="ECO:0000313" key="3">
    <source>
        <dbReference type="EMBL" id="GAA2923768.1"/>
    </source>
</evidence>
<evidence type="ECO:0000259" key="2">
    <source>
        <dbReference type="Pfam" id="PF13581"/>
    </source>
</evidence>
<dbReference type="EMBL" id="BAAAUD010000008">
    <property type="protein sequence ID" value="GAA2923768.1"/>
    <property type="molecule type" value="Genomic_DNA"/>
</dbReference>
<evidence type="ECO:0000313" key="4">
    <source>
        <dbReference type="Proteomes" id="UP001500403"/>
    </source>
</evidence>
<organism evidence="3 4">
    <name type="scientific">Streptomyces enissocaesilis</name>
    <dbReference type="NCBI Taxonomy" id="332589"/>
    <lineage>
        <taxon>Bacteria</taxon>
        <taxon>Bacillati</taxon>
        <taxon>Actinomycetota</taxon>
        <taxon>Actinomycetes</taxon>
        <taxon>Kitasatosporales</taxon>
        <taxon>Streptomycetaceae</taxon>
        <taxon>Streptomyces</taxon>
        <taxon>Streptomyces rochei group</taxon>
    </lineage>
</organism>
<dbReference type="InterPro" id="IPR050267">
    <property type="entry name" value="Anti-sigma-factor_SerPK"/>
</dbReference>
<accession>A0ABP6J819</accession>
<protein>
    <submittedName>
        <fullName evidence="3">ATP-binding protein</fullName>
    </submittedName>
</protein>
<feature type="domain" description="Histidine kinase/HSP90-like ATPase" evidence="2">
    <location>
        <begin position="9"/>
        <end position="116"/>
    </location>
</feature>
<dbReference type="PANTHER" id="PTHR35526:SF3">
    <property type="entry name" value="ANTI-SIGMA-F FACTOR RSBW"/>
    <property type="match status" value="1"/>
</dbReference>
<dbReference type="Pfam" id="PF13581">
    <property type="entry name" value="HATPase_c_2"/>
    <property type="match status" value="1"/>
</dbReference>
<dbReference type="Gene3D" id="3.30.565.10">
    <property type="entry name" value="Histidine kinase-like ATPase, C-terminal domain"/>
    <property type="match status" value="1"/>
</dbReference>
<dbReference type="PANTHER" id="PTHR35526">
    <property type="entry name" value="ANTI-SIGMA-F FACTOR RSBW-RELATED"/>
    <property type="match status" value="1"/>
</dbReference>